<dbReference type="CDD" id="cd08195">
    <property type="entry name" value="DHQS"/>
    <property type="match status" value="1"/>
</dbReference>
<keyword evidence="4 11" id="KW-0479">Metal-binding</keyword>
<dbReference type="Gene3D" id="3.40.50.1970">
    <property type="match status" value="1"/>
</dbReference>
<keyword evidence="9 11" id="KW-0456">Lyase</keyword>
<name>A0A6H1Q2L3_9PROT</name>
<evidence type="ECO:0000256" key="11">
    <source>
        <dbReference type="HAMAP-Rule" id="MF_00110"/>
    </source>
</evidence>
<dbReference type="FunFam" id="3.40.50.1970:FF:000007">
    <property type="entry name" value="Pentafunctional AROM polypeptide"/>
    <property type="match status" value="1"/>
</dbReference>
<keyword evidence="11" id="KW-0028">Amino-acid biosynthesis</keyword>
<sequence length="368" mass="41422">MSLIKLKVSTNSQKYSIIIGNNILKKINKFLKENSVNFNQCLLVVDKNVPKNLIKDALKSLPKRSATVHYFNASEKNKNLKSVNKITSILLKKNFNRNDCLVSIGGGITGDVSGFAASTFKRGLKFVNIPTTLLSQVDSSIGGKTGVNTKYGKNLIGSFYQPCLVLSDINFLNSLPKREVVCGYGEILKHSLIDDKKFFNFLNKNGEKILELKSPFIQKAIHQSCLIKKKVVEADEKELGMRKILNFGHTFAHAFEATLSYSVKLNHGEAVILGIKTAAKFSLLNKILNKKEFELINKHLNNLNLPRNINKFFSLKNLNTLLSFIKKDKKNNTKKINLVLLKKVGSPVYKLQFSEKTINLFLKKELTK</sequence>
<comment type="pathway">
    <text evidence="11">Metabolic intermediate biosynthesis; chorismate biosynthesis; chorismate from D-erythrose 4-phosphate and phosphoenolpyruvate: step 2/7.</text>
</comment>
<dbReference type="EC" id="4.2.3.4" evidence="11 12"/>
<evidence type="ECO:0000256" key="6">
    <source>
        <dbReference type="ARBA" id="ARBA00022833"/>
    </source>
</evidence>
<evidence type="ECO:0000313" key="16">
    <source>
        <dbReference type="Proteomes" id="UP000501094"/>
    </source>
</evidence>
<dbReference type="UniPathway" id="UPA00053">
    <property type="reaction ID" value="UER00085"/>
</dbReference>
<dbReference type="RefSeq" id="WP_168606821.1">
    <property type="nucleotide sequence ID" value="NZ_CP038852.1"/>
</dbReference>
<dbReference type="GO" id="GO:0005737">
    <property type="term" value="C:cytoplasm"/>
    <property type="evidence" value="ECO:0007669"/>
    <property type="project" value="UniProtKB-SubCell"/>
</dbReference>
<organism evidence="15 16">
    <name type="scientific">Candidatus Pelagibacter giovannonii</name>
    <dbReference type="NCBI Taxonomy" id="2563896"/>
    <lineage>
        <taxon>Bacteria</taxon>
        <taxon>Pseudomonadati</taxon>
        <taxon>Pseudomonadota</taxon>
        <taxon>Alphaproteobacteria</taxon>
        <taxon>Candidatus Pelagibacterales</taxon>
        <taxon>Candidatus Pelagibacteraceae</taxon>
        <taxon>Candidatus Pelagibacter</taxon>
    </lineage>
</organism>
<dbReference type="HAMAP" id="MF_00110">
    <property type="entry name" value="DHQ_synthase"/>
    <property type="match status" value="1"/>
</dbReference>
<evidence type="ECO:0000256" key="4">
    <source>
        <dbReference type="ARBA" id="ARBA00022723"/>
    </source>
</evidence>
<dbReference type="Gene3D" id="1.20.1090.10">
    <property type="entry name" value="Dehydroquinate synthase-like - alpha domain"/>
    <property type="match status" value="1"/>
</dbReference>
<comment type="similarity">
    <text evidence="11">Belongs to the sugar phosphate cyclases superfamily. Dehydroquinate synthase family.</text>
</comment>
<evidence type="ECO:0000256" key="10">
    <source>
        <dbReference type="ARBA" id="ARBA00023285"/>
    </source>
</evidence>
<gene>
    <name evidence="11 15" type="primary">aroB</name>
    <name evidence="15" type="ORF">E5R92_04015</name>
</gene>
<dbReference type="AlphaFoldDB" id="A0A6H1Q2L3"/>
<evidence type="ECO:0000259" key="13">
    <source>
        <dbReference type="Pfam" id="PF01761"/>
    </source>
</evidence>
<comment type="subcellular location">
    <subcellularLocation>
        <location evidence="11">Cytoplasm</location>
    </subcellularLocation>
</comment>
<dbReference type="InterPro" id="IPR050071">
    <property type="entry name" value="Dehydroquinate_synthase"/>
</dbReference>
<keyword evidence="11" id="KW-0963">Cytoplasm</keyword>
<keyword evidence="8 11" id="KW-0057">Aromatic amino acid biosynthesis</keyword>
<feature type="binding site" evidence="11">
    <location>
        <position position="249"/>
    </location>
    <ligand>
        <name>Zn(2+)</name>
        <dbReference type="ChEBI" id="CHEBI:29105"/>
    </ligand>
</feature>
<dbReference type="SUPFAM" id="SSF56796">
    <property type="entry name" value="Dehydroquinate synthase-like"/>
    <property type="match status" value="1"/>
</dbReference>
<evidence type="ECO:0000256" key="1">
    <source>
        <dbReference type="ARBA" id="ARBA00001911"/>
    </source>
</evidence>
<comment type="cofactor">
    <cofactor evidence="1 11">
        <name>NAD(+)</name>
        <dbReference type="ChEBI" id="CHEBI:57540"/>
    </cofactor>
</comment>
<dbReference type="GO" id="GO:0000166">
    <property type="term" value="F:nucleotide binding"/>
    <property type="evidence" value="ECO:0007669"/>
    <property type="project" value="UniProtKB-KW"/>
</dbReference>
<keyword evidence="16" id="KW-1185">Reference proteome</keyword>
<evidence type="ECO:0000256" key="2">
    <source>
        <dbReference type="ARBA" id="ARBA00001947"/>
    </source>
</evidence>
<feature type="domain" description="3-dehydroquinate synthase N-terminal" evidence="13">
    <location>
        <begin position="71"/>
        <end position="180"/>
    </location>
</feature>
<dbReference type="Pfam" id="PF24621">
    <property type="entry name" value="DHQS_C"/>
    <property type="match status" value="1"/>
</dbReference>
<dbReference type="Pfam" id="PF01761">
    <property type="entry name" value="DHQ_synthase"/>
    <property type="match status" value="1"/>
</dbReference>
<dbReference type="GO" id="GO:0009073">
    <property type="term" value="P:aromatic amino acid family biosynthetic process"/>
    <property type="evidence" value="ECO:0007669"/>
    <property type="project" value="UniProtKB-KW"/>
</dbReference>
<dbReference type="GO" id="GO:0009423">
    <property type="term" value="P:chorismate biosynthetic process"/>
    <property type="evidence" value="ECO:0007669"/>
    <property type="project" value="UniProtKB-UniRule"/>
</dbReference>
<dbReference type="Proteomes" id="UP000501094">
    <property type="component" value="Chromosome"/>
</dbReference>
<evidence type="ECO:0000256" key="8">
    <source>
        <dbReference type="ARBA" id="ARBA00023141"/>
    </source>
</evidence>
<proteinExistence type="inferred from homology"/>
<dbReference type="GO" id="GO:0008652">
    <property type="term" value="P:amino acid biosynthetic process"/>
    <property type="evidence" value="ECO:0007669"/>
    <property type="project" value="UniProtKB-KW"/>
</dbReference>
<feature type="binding site" evidence="11">
    <location>
        <position position="267"/>
    </location>
    <ligand>
        <name>Zn(2+)</name>
        <dbReference type="ChEBI" id="CHEBI:29105"/>
    </ligand>
</feature>
<dbReference type="InterPro" id="IPR016037">
    <property type="entry name" value="DHQ_synth_AroB"/>
</dbReference>
<feature type="binding site" evidence="11">
    <location>
        <position position="186"/>
    </location>
    <ligand>
        <name>Zn(2+)</name>
        <dbReference type="ChEBI" id="CHEBI:29105"/>
    </ligand>
</feature>
<feature type="binding site" evidence="11">
    <location>
        <position position="144"/>
    </location>
    <ligand>
        <name>NAD(+)</name>
        <dbReference type="ChEBI" id="CHEBI:57540"/>
    </ligand>
</feature>
<evidence type="ECO:0000256" key="3">
    <source>
        <dbReference type="ARBA" id="ARBA00003485"/>
    </source>
</evidence>
<keyword evidence="7 11" id="KW-0520">NAD</keyword>
<comment type="cofactor">
    <cofactor evidence="11">
        <name>Co(2+)</name>
        <dbReference type="ChEBI" id="CHEBI:48828"/>
    </cofactor>
    <cofactor evidence="11">
        <name>Zn(2+)</name>
        <dbReference type="ChEBI" id="CHEBI:29105"/>
    </cofactor>
    <text evidence="11">Binds 1 divalent metal cation per subunit. Can use either Co(2+) or Zn(2+).</text>
</comment>
<comment type="catalytic activity">
    <reaction evidence="11">
        <text>7-phospho-2-dehydro-3-deoxy-D-arabino-heptonate = 3-dehydroquinate + phosphate</text>
        <dbReference type="Rhea" id="RHEA:21968"/>
        <dbReference type="ChEBI" id="CHEBI:32364"/>
        <dbReference type="ChEBI" id="CHEBI:43474"/>
        <dbReference type="ChEBI" id="CHEBI:58394"/>
        <dbReference type="EC" id="4.2.3.4"/>
    </reaction>
</comment>
<dbReference type="PANTHER" id="PTHR43622">
    <property type="entry name" value="3-DEHYDROQUINATE SYNTHASE"/>
    <property type="match status" value="1"/>
</dbReference>
<comment type="function">
    <text evidence="3 11">Catalyzes the conversion of 3-deoxy-D-arabino-heptulosonate 7-phosphate (DAHP) to dehydroquinate (DHQ).</text>
</comment>
<protein>
    <recommendedName>
        <fullName evidence="11 12">3-dehydroquinate synthase</fullName>
        <shortName evidence="11">DHQS</shortName>
        <ecNumber evidence="11 12">4.2.3.4</ecNumber>
    </recommendedName>
</protein>
<feature type="binding site" evidence="11">
    <location>
        <position position="153"/>
    </location>
    <ligand>
        <name>NAD(+)</name>
        <dbReference type="ChEBI" id="CHEBI:57540"/>
    </ligand>
</feature>
<evidence type="ECO:0000256" key="9">
    <source>
        <dbReference type="ARBA" id="ARBA00023239"/>
    </source>
</evidence>
<keyword evidence="5 11" id="KW-0547">Nucleotide-binding</keyword>
<feature type="binding site" evidence="11">
    <location>
        <begin position="131"/>
        <end position="132"/>
    </location>
    <ligand>
        <name>NAD(+)</name>
        <dbReference type="ChEBI" id="CHEBI:57540"/>
    </ligand>
</feature>
<dbReference type="GO" id="GO:0003856">
    <property type="term" value="F:3-dehydroquinate synthase activity"/>
    <property type="evidence" value="ECO:0007669"/>
    <property type="project" value="UniProtKB-UniRule"/>
</dbReference>
<comment type="caution">
    <text evidence="11">Lacks conserved residue(s) required for the propagation of feature annotation.</text>
</comment>
<dbReference type="InterPro" id="IPR030963">
    <property type="entry name" value="DHQ_synth_fam"/>
</dbReference>
<dbReference type="InterPro" id="IPR030960">
    <property type="entry name" value="DHQS/DOIS_N"/>
</dbReference>
<evidence type="ECO:0000313" key="15">
    <source>
        <dbReference type="EMBL" id="QIZ20946.1"/>
    </source>
</evidence>
<dbReference type="PIRSF" id="PIRSF001455">
    <property type="entry name" value="DHQ_synth"/>
    <property type="match status" value="1"/>
</dbReference>
<keyword evidence="6 11" id="KW-0862">Zinc</keyword>
<dbReference type="KEGG" id="peg:E5R92_04015"/>
<feature type="domain" description="3-dehydroquinate synthase C-terminal" evidence="14">
    <location>
        <begin position="183"/>
        <end position="331"/>
    </location>
</feature>
<dbReference type="InterPro" id="IPR056179">
    <property type="entry name" value="DHQS_C"/>
</dbReference>
<comment type="cofactor">
    <cofactor evidence="2">
        <name>Zn(2+)</name>
        <dbReference type="ChEBI" id="CHEBI:29105"/>
    </cofactor>
</comment>
<keyword evidence="10 11" id="KW-0170">Cobalt</keyword>
<dbReference type="NCBIfam" id="TIGR01357">
    <property type="entry name" value="aroB"/>
    <property type="match status" value="1"/>
</dbReference>
<dbReference type="EMBL" id="CP038852">
    <property type="protein sequence ID" value="QIZ20946.1"/>
    <property type="molecule type" value="Genomic_DNA"/>
</dbReference>
<evidence type="ECO:0000256" key="7">
    <source>
        <dbReference type="ARBA" id="ARBA00023027"/>
    </source>
</evidence>
<accession>A0A6H1Q2L3</accession>
<dbReference type="PANTHER" id="PTHR43622:SF1">
    <property type="entry name" value="3-DEHYDROQUINATE SYNTHASE"/>
    <property type="match status" value="1"/>
</dbReference>
<dbReference type="GO" id="GO:0046872">
    <property type="term" value="F:metal ion binding"/>
    <property type="evidence" value="ECO:0007669"/>
    <property type="project" value="UniProtKB-KW"/>
</dbReference>
<evidence type="ECO:0000259" key="14">
    <source>
        <dbReference type="Pfam" id="PF24621"/>
    </source>
</evidence>
<evidence type="ECO:0000256" key="5">
    <source>
        <dbReference type="ARBA" id="ARBA00022741"/>
    </source>
</evidence>
<evidence type="ECO:0000256" key="12">
    <source>
        <dbReference type="NCBIfam" id="TIGR01357"/>
    </source>
</evidence>
<reference evidence="15 16" key="1">
    <citation type="journal article" date="2020" name="Nat. Microbiol.">
        <title>Lysogenic host-virus interactions in SAR11 marine bacteria.</title>
        <authorList>
            <person name="Morris R.M."/>
            <person name="Cain K.R."/>
            <person name="Hvorecny K.L."/>
            <person name="Kollman J.M."/>
        </authorList>
    </citation>
    <scope>NUCLEOTIDE SEQUENCE [LARGE SCALE GENOMIC DNA]</scope>
    <source>
        <strain evidence="15 16">NP1</strain>
    </source>
</reference>